<dbReference type="InterPro" id="IPR017945">
    <property type="entry name" value="DHBP_synth_RibB-like_a/b_dom"/>
</dbReference>
<comment type="similarity">
    <text evidence="2 13">Belongs to the SUA5 family.</text>
</comment>
<feature type="domain" description="YrdC-like" evidence="15">
    <location>
        <begin position="12"/>
        <end position="198"/>
    </location>
</feature>
<gene>
    <name evidence="16" type="ORF">IPN91_00445</name>
</gene>
<dbReference type="Pfam" id="PF01300">
    <property type="entry name" value="Sua5_yciO_yrdC"/>
    <property type="match status" value="1"/>
</dbReference>
<reference evidence="16 17" key="1">
    <citation type="submission" date="2020-10" db="EMBL/GenBank/DDBJ databases">
        <title>Connecting structure to function with the recovery of over 1000 high-quality activated sludge metagenome-assembled genomes encoding full-length rRNA genes using long-read sequencing.</title>
        <authorList>
            <person name="Singleton C.M."/>
            <person name="Petriglieri F."/>
            <person name="Kristensen J.M."/>
            <person name="Kirkegaard R.H."/>
            <person name="Michaelsen T.Y."/>
            <person name="Andersen M.H."/>
            <person name="Karst S.M."/>
            <person name="Dueholm M.S."/>
            <person name="Nielsen P.H."/>
            <person name="Albertsen M."/>
        </authorList>
    </citation>
    <scope>NUCLEOTIDE SEQUENCE [LARGE SCALE GENOMIC DNA]</scope>
    <source>
        <strain evidence="16">OdNE_18-Q3-R46-58_MAXAC.008</strain>
    </source>
</reference>
<dbReference type="PANTHER" id="PTHR17490:SF16">
    <property type="entry name" value="THREONYLCARBAMOYL-AMP SYNTHASE"/>
    <property type="match status" value="1"/>
</dbReference>
<dbReference type="InterPro" id="IPR038385">
    <property type="entry name" value="Sua5/YwlC_C"/>
</dbReference>
<keyword evidence="8 13" id="KW-0548">Nucleotidyltransferase</keyword>
<comment type="subcellular location">
    <subcellularLocation>
        <location evidence="1 13">Cytoplasm</location>
    </subcellularLocation>
</comment>
<dbReference type="Pfam" id="PF03481">
    <property type="entry name" value="Sua5_C"/>
    <property type="match status" value="1"/>
</dbReference>
<evidence type="ECO:0000256" key="6">
    <source>
        <dbReference type="ARBA" id="ARBA00022679"/>
    </source>
</evidence>
<sequence length="328" mass="34284">MTRLLSVHSVDDPALREAASILAAGGLVAFPTETVYGLGADGLNPEAVARIYAAKGRPATNPVILHVDSIASARALVSQWPDTAQLLTERFWPGPLTLILPASEQVPAIVRAGGPTVALRCPAHRVAQALIKAVGRPLAAPSANRSQHLSPTLAEHVASSLGEAVDLILDGGPTEAGLESTILDLSVARPRILRPGPVAPAELAALLGALDLWEGAVRPGESQTAPGMAERHYAPRARLELVAPGSGLAPGSGRVAYVAFGHLPVLPDSIRGILLPLDAEAVGTRLFALLHELDDAGFERVVMERPPAGEAWMAVRDRLRRASAKEPT</sequence>
<feature type="binding site" evidence="14">
    <location>
        <position position="66"/>
    </location>
    <ligand>
        <name>L-threonine</name>
        <dbReference type="ChEBI" id="CHEBI:57926"/>
    </ligand>
</feature>
<comment type="function">
    <text evidence="13">Required for the formation of a threonylcarbamoyl group on adenosine at position 37 (t(6)A37) in tRNAs that read codons beginning with adenine.</text>
</comment>
<feature type="binding site" evidence="14">
    <location>
        <position position="233"/>
    </location>
    <ligand>
        <name>ATP</name>
        <dbReference type="ChEBI" id="CHEBI:30616"/>
    </ligand>
</feature>
<dbReference type="GO" id="GO:0003725">
    <property type="term" value="F:double-stranded RNA binding"/>
    <property type="evidence" value="ECO:0007669"/>
    <property type="project" value="UniProtKB-UniRule"/>
</dbReference>
<evidence type="ECO:0000256" key="9">
    <source>
        <dbReference type="ARBA" id="ARBA00022741"/>
    </source>
</evidence>
<comment type="catalytic activity">
    <reaction evidence="12 13">
        <text>L-threonine + hydrogencarbonate + ATP = L-threonylcarbamoyladenylate + diphosphate + H2O</text>
        <dbReference type="Rhea" id="RHEA:36407"/>
        <dbReference type="ChEBI" id="CHEBI:15377"/>
        <dbReference type="ChEBI" id="CHEBI:17544"/>
        <dbReference type="ChEBI" id="CHEBI:30616"/>
        <dbReference type="ChEBI" id="CHEBI:33019"/>
        <dbReference type="ChEBI" id="CHEBI:57926"/>
        <dbReference type="ChEBI" id="CHEBI:73682"/>
        <dbReference type="EC" id="2.7.7.87"/>
    </reaction>
</comment>
<dbReference type="PIRSF" id="PIRSF004930">
    <property type="entry name" value="Tln_factor_SUA5"/>
    <property type="match status" value="1"/>
</dbReference>
<evidence type="ECO:0000256" key="2">
    <source>
        <dbReference type="ARBA" id="ARBA00007663"/>
    </source>
</evidence>
<dbReference type="InterPro" id="IPR006070">
    <property type="entry name" value="Sua5-like_dom"/>
</dbReference>
<dbReference type="GO" id="GO:0061710">
    <property type="term" value="F:L-threonylcarbamoyladenylate synthase"/>
    <property type="evidence" value="ECO:0007669"/>
    <property type="project" value="UniProtKB-EC"/>
</dbReference>
<feature type="binding site" evidence="14">
    <location>
        <position position="142"/>
    </location>
    <ligand>
        <name>L-threonine</name>
        <dbReference type="ChEBI" id="CHEBI:57926"/>
    </ligand>
</feature>
<evidence type="ECO:0000313" key="17">
    <source>
        <dbReference type="Proteomes" id="UP000709959"/>
    </source>
</evidence>
<feature type="binding site" evidence="14">
    <location>
        <position position="150"/>
    </location>
    <ligand>
        <name>ATP</name>
        <dbReference type="ChEBI" id="CHEBI:30616"/>
    </ligand>
</feature>
<feature type="binding site" evidence="14">
    <location>
        <position position="180"/>
    </location>
    <ligand>
        <name>L-threonine</name>
        <dbReference type="ChEBI" id="CHEBI:57926"/>
    </ligand>
</feature>
<organism evidence="16 17">
    <name type="scientific">Candidatus Geothrix odensensis</name>
    <dbReference type="NCBI Taxonomy" id="2954440"/>
    <lineage>
        <taxon>Bacteria</taxon>
        <taxon>Pseudomonadati</taxon>
        <taxon>Acidobacteriota</taxon>
        <taxon>Holophagae</taxon>
        <taxon>Holophagales</taxon>
        <taxon>Holophagaceae</taxon>
        <taxon>Geothrix</taxon>
    </lineage>
</organism>
<protein>
    <recommendedName>
        <fullName evidence="4 13">Threonylcarbamoyl-AMP synthase</fullName>
        <shortName evidence="13">TC-AMP synthase</shortName>
        <ecNumber evidence="3 13">2.7.7.87</ecNumber>
    </recommendedName>
    <alternativeName>
        <fullName evidence="11 13">L-threonylcarbamoyladenylate synthase</fullName>
    </alternativeName>
</protein>
<proteinExistence type="inferred from homology"/>
<dbReference type="InterPro" id="IPR050156">
    <property type="entry name" value="TC-AMP_synthase_SUA5"/>
</dbReference>
<evidence type="ECO:0000256" key="5">
    <source>
        <dbReference type="ARBA" id="ARBA00022490"/>
    </source>
</evidence>
<dbReference type="InterPro" id="IPR005145">
    <property type="entry name" value="Sua5_C"/>
</dbReference>
<dbReference type="FunFam" id="3.90.870.10:FF:000009">
    <property type="entry name" value="Threonylcarbamoyl-AMP synthase, putative"/>
    <property type="match status" value="1"/>
</dbReference>
<feature type="binding site" evidence="14">
    <location>
        <position position="57"/>
    </location>
    <ligand>
        <name>ATP</name>
        <dbReference type="ChEBI" id="CHEBI:30616"/>
    </ligand>
</feature>
<evidence type="ECO:0000259" key="15">
    <source>
        <dbReference type="PROSITE" id="PS51163"/>
    </source>
</evidence>
<keyword evidence="10 13" id="KW-0067">ATP-binding</keyword>
<comment type="caution">
    <text evidence="16">The sequence shown here is derived from an EMBL/GenBank/DDBJ whole genome shotgun (WGS) entry which is preliminary data.</text>
</comment>
<dbReference type="PROSITE" id="PS51163">
    <property type="entry name" value="YRDC"/>
    <property type="match status" value="1"/>
</dbReference>
<feature type="binding site" evidence="14">
    <location>
        <position position="194"/>
    </location>
    <ligand>
        <name>ATP</name>
        <dbReference type="ChEBI" id="CHEBI:30616"/>
    </ligand>
</feature>
<evidence type="ECO:0000256" key="3">
    <source>
        <dbReference type="ARBA" id="ARBA00012584"/>
    </source>
</evidence>
<feature type="binding site" evidence="14">
    <location>
        <position position="61"/>
    </location>
    <ligand>
        <name>ATP</name>
        <dbReference type="ChEBI" id="CHEBI:30616"/>
    </ligand>
</feature>
<dbReference type="GO" id="GO:0008033">
    <property type="term" value="P:tRNA processing"/>
    <property type="evidence" value="ECO:0007669"/>
    <property type="project" value="UniProtKB-KW"/>
</dbReference>
<dbReference type="GO" id="GO:0005737">
    <property type="term" value="C:cytoplasm"/>
    <property type="evidence" value="ECO:0007669"/>
    <property type="project" value="UniProtKB-SubCell"/>
</dbReference>
<keyword evidence="9 13" id="KW-0547">Nucleotide-binding</keyword>
<feature type="binding site" evidence="14">
    <location>
        <position position="116"/>
    </location>
    <ligand>
        <name>ATP</name>
        <dbReference type="ChEBI" id="CHEBI:30616"/>
    </ligand>
</feature>
<dbReference type="Gene3D" id="3.40.50.11030">
    <property type="entry name" value="Threonylcarbamoyl-AMP synthase, C-terminal domain"/>
    <property type="match status" value="1"/>
</dbReference>
<evidence type="ECO:0000256" key="8">
    <source>
        <dbReference type="ARBA" id="ARBA00022695"/>
    </source>
</evidence>
<dbReference type="GO" id="GO:0000049">
    <property type="term" value="F:tRNA binding"/>
    <property type="evidence" value="ECO:0007669"/>
    <property type="project" value="TreeGrafter"/>
</dbReference>
<dbReference type="Gene3D" id="3.90.870.10">
    <property type="entry name" value="DHBP synthase"/>
    <property type="match status" value="1"/>
</dbReference>
<evidence type="ECO:0000256" key="1">
    <source>
        <dbReference type="ARBA" id="ARBA00004496"/>
    </source>
</evidence>
<dbReference type="InterPro" id="IPR010923">
    <property type="entry name" value="T(6)A37_SUA5"/>
</dbReference>
<dbReference type="EC" id="2.7.7.87" evidence="3 13"/>
<dbReference type="Proteomes" id="UP000709959">
    <property type="component" value="Unassembled WGS sequence"/>
</dbReference>
<evidence type="ECO:0000256" key="7">
    <source>
        <dbReference type="ARBA" id="ARBA00022694"/>
    </source>
</evidence>
<evidence type="ECO:0000256" key="4">
    <source>
        <dbReference type="ARBA" id="ARBA00015492"/>
    </source>
</evidence>
<keyword evidence="7 13" id="KW-0819">tRNA processing</keyword>
<accession>A0A936K5H4</accession>
<dbReference type="GO" id="GO:0005524">
    <property type="term" value="F:ATP binding"/>
    <property type="evidence" value="ECO:0007669"/>
    <property type="project" value="UniProtKB-UniRule"/>
</dbReference>
<dbReference type="GO" id="GO:0006450">
    <property type="term" value="P:regulation of translational fidelity"/>
    <property type="evidence" value="ECO:0007669"/>
    <property type="project" value="TreeGrafter"/>
</dbReference>
<feature type="binding site" evidence="14">
    <location>
        <position position="34"/>
    </location>
    <ligand>
        <name>L-threonine</name>
        <dbReference type="ChEBI" id="CHEBI:57926"/>
    </ligand>
</feature>
<feature type="binding site" evidence="14">
    <location>
        <position position="120"/>
    </location>
    <ligand>
        <name>L-threonine</name>
        <dbReference type="ChEBI" id="CHEBI:57926"/>
    </ligand>
</feature>
<dbReference type="EMBL" id="JADKCH010000001">
    <property type="protein sequence ID" value="MBK8571115.1"/>
    <property type="molecule type" value="Genomic_DNA"/>
</dbReference>
<dbReference type="SUPFAM" id="SSF55821">
    <property type="entry name" value="YrdC/RibB"/>
    <property type="match status" value="1"/>
</dbReference>
<evidence type="ECO:0000313" key="16">
    <source>
        <dbReference type="EMBL" id="MBK8571115.1"/>
    </source>
</evidence>
<evidence type="ECO:0000256" key="11">
    <source>
        <dbReference type="ARBA" id="ARBA00029774"/>
    </source>
</evidence>
<keyword evidence="6 13" id="KW-0808">Transferase</keyword>
<feature type="binding site" evidence="14">
    <location>
        <position position="140"/>
    </location>
    <ligand>
        <name>L-threonine</name>
        <dbReference type="ChEBI" id="CHEBI:57926"/>
    </ligand>
</feature>
<name>A0A936K5H4_9BACT</name>
<dbReference type="AlphaFoldDB" id="A0A936K5H4"/>
<dbReference type="NCBIfam" id="TIGR00057">
    <property type="entry name" value="L-threonylcarbamoyladenylate synthase"/>
    <property type="match status" value="1"/>
</dbReference>
<evidence type="ECO:0000256" key="13">
    <source>
        <dbReference type="PIRNR" id="PIRNR004930"/>
    </source>
</evidence>
<dbReference type="PANTHER" id="PTHR17490">
    <property type="entry name" value="SUA5"/>
    <property type="match status" value="1"/>
</dbReference>
<evidence type="ECO:0000256" key="12">
    <source>
        <dbReference type="ARBA" id="ARBA00048366"/>
    </source>
</evidence>
<evidence type="ECO:0000256" key="14">
    <source>
        <dbReference type="PIRSR" id="PIRSR004930-1"/>
    </source>
</evidence>
<evidence type="ECO:0000256" key="10">
    <source>
        <dbReference type="ARBA" id="ARBA00022840"/>
    </source>
</evidence>
<keyword evidence="5 13" id="KW-0963">Cytoplasm</keyword>